<reference evidence="6 7" key="1">
    <citation type="submission" date="2022-05" db="EMBL/GenBank/DDBJ databases">
        <authorList>
            <consortium name="Genoscope - CEA"/>
            <person name="William W."/>
        </authorList>
    </citation>
    <scope>NUCLEOTIDE SEQUENCE [LARGE SCALE GENOMIC DNA]</scope>
</reference>
<dbReference type="InterPro" id="IPR050757">
    <property type="entry name" value="Collagen_mod_GT25"/>
</dbReference>
<evidence type="ECO:0000256" key="3">
    <source>
        <dbReference type="ARBA" id="ARBA00022679"/>
    </source>
</evidence>
<evidence type="ECO:0000313" key="6">
    <source>
        <dbReference type="EMBL" id="CAH3171600.1"/>
    </source>
</evidence>
<dbReference type="EMBL" id="CALNXK010000165">
    <property type="protein sequence ID" value="CAH3171600.1"/>
    <property type="molecule type" value="Genomic_DNA"/>
</dbReference>
<proteinExistence type="inferred from homology"/>
<dbReference type="Pfam" id="PF13704">
    <property type="entry name" value="Glyco_tranf_2_4"/>
    <property type="match status" value="1"/>
</dbReference>
<dbReference type="PANTHER" id="PTHR10730">
    <property type="entry name" value="PROCOLLAGEN-LYSINE,2-OXOGLUTARATE 5-DIOXYGENASE/GLYCOSYLTRANSFERASE 25 FAMILY MEMBER"/>
    <property type="match status" value="1"/>
</dbReference>
<gene>
    <name evidence="6" type="ORF">PLOB_00011984</name>
</gene>
<dbReference type="CDD" id="cd06532">
    <property type="entry name" value="Glyco_transf_25"/>
    <property type="match status" value="1"/>
</dbReference>
<evidence type="ECO:0000313" key="7">
    <source>
        <dbReference type="Proteomes" id="UP001159405"/>
    </source>
</evidence>
<feature type="domain" description="Glycosyl transferase family 25" evidence="5">
    <location>
        <begin position="574"/>
        <end position="758"/>
    </location>
</feature>
<dbReference type="InterPro" id="IPR029044">
    <property type="entry name" value="Nucleotide-diphossugar_trans"/>
</dbReference>
<name>A0ABN8R0P3_9CNID</name>
<dbReference type="Pfam" id="PF01755">
    <property type="entry name" value="Glyco_transf_25"/>
    <property type="match status" value="1"/>
</dbReference>
<comment type="similarity">
    <text evidence="1">Belongs to the glycosyltransferase 25 family.</text>
</comment>
<evidence type="ECO:0000256" key="2">
    <source>
        <dbReference type="ARBA" id="ARBA00022676"/>
    </source>
</evidence>
<evidence type="ECO:0000256" key="4">
    <source>
        <dbReference type="SAM" id="MobiDB-lite"/>
    </source>
</evidence>
<dbReference type="InterPro" id="IPR002654">
    <property type="entry name" value="Glyco_trans_25"/>
</dbReference>
<protein>
    <recommendedName>
        <fullName evidence="5">Glycosyl transferase family 25 domain-containing protein</fullName>
    </recommendedName>
</protein>
<evidence type="ECO:0000259" key="5">
    <source>
        <dbReference type="Pfam" id="PF01755"/>
    </source>
</evidence>
<sequence>MEKAEKLKSQKEAILPISSDDIIFCLHYQMDAPLRKPKPPYYAGKQVTVTFNEKPKTEETFKQSPPPNNFHAKENEEDIDKSEEEKIRMATQSIKNVLKLFGNDYRDHHEKLKLVTQSAKDLPAHSKSLEIHRELAGIQREIDTQTQSQDRSAENAQAISRQIGQELTTNESGNRMTNVPNYAVISTKGSKDWKNLAHVLAIQLKGVLNHMENREKENQYEKDRMEEEMMMMAQQQDEDDDPDYDGDYYDDDDMNERRHSVLWPLATNSSKKAFKKFILENKRPHRLKYESTHLLPNWLGYIDNLDYPKSRISVWIRSDHNEDNTSKVLQEWAQNVKQLYHRVLINVSDTPSDYENSAGPAEWLESRYKQMMYLRQKALDSARKQWADYLFFVDCDNFLVNPKTLQLLMDEKKTVIAPMIEVFGGKAAYSNFWGGMDEEGYYARSDDYFPMLQREKKGCFEVPMIHSTLLIDLRKAVSDQLIYNPPLESYTGEEDDILVFAHSARMAGIKLNLLNKEVYGYMLQPSGASKTLKDMRISFTHVKLEWFVDHPEELMPVSSHVSLKYISPEKLGFDEIYLINLKRRPLRRKRMLASLKELGISVKLFDAIDGKSLTDEQVKDMKIKMLPGYSDPHGKRPLTMGEIGCFLSHYLIWEEMVNNGLSQVLVLEDDVRFEPDFRNQLRQLLREATVLNNKYRWELIYIGRKRFHSKPVQMVPGAELLAWADYTYWTLGYAISLSGARKLLSAKPLEKMVAVDEFLPIMFNKHTNSEWSNHFYPRNLVAMTAEPLLLYPTHYVGDEGYFSDTETTGLIPPELQQNDNEKLKRRIEL</sequence>
<comment type="caution">
    <text evidence="6">The sequence shown here is derived from an EMBL/GenBank/DDBJ whole genome shotgun (WGS) entry which is preliminary data.</text>
</comment>
<keyword evidence="3" id="KW-0808">Transferase</keyword>
<keyword evidence="2" id="KW-0328">Glycosyltransferase</keyword>
<evidence type="ECO:0000256" key="1">
    <source>
        <dbReference type="ARBA" id="ARBA00006721"/>
    </source>
</evidence>
<dbReference type="Gene3D" id="3.90.550.10">
    <property type="entry name" value="Spore Coat Polysaccharide Biosynthesis Protein SpsA, Chain A"/>
    <property type="match status" value="1"/>
</dbReference>
<accession>A0ABN8R0P3</accession>
<dbReference type="PANTHER" id="PTHR10730:SF53">
    <property type="entry name" value="GLYCOSYLTRANSFERASE 25 FAMILY MEMBER"/>
    <property type="match status" value="1"/>
</dbReference>
<keyword evidence="7" id="KW-1185">Reference proteome</keyword>
<feature type="region of interest" description="Disordered" evidence="4">
    <location>
        <begin position="58"/>
        <end position="82"/>
    </location>
</feature>
<organism evidence="6 7">
    <name type="scientific">Porites lobata</name>
    <dbReference type="NCBI Taxonomy" id="104759"/>
    <lineage>
        <taxon>Eukaryota</taxon>
        <taxon>Metazoa</taxon>
        <taxon>Cnidaria</taxon>
        <taxon>Anthozoa</taxon>
        <taxon>Hexacorallia</taxon>
        <taxon>Scleractinia</taxon>
        <taxon>Fungiina</taxon>
        <taxon>Poritidae</taxon>
        <taxon>Porites</taxon>
    </lineage>
</organism>
<dbReference type="Proteomes" id="UP001159405">
    <property type="component" value="Unassembled WGS sequence"/>
</dbReference>
<dbReference type="SUPFAM" id="SSF53448">
    <property type="entry name" value="Nucleotide-diphospho-sugar transferases"/>
    <property type="match status" value="1"/>
</dbReference>